<accession>A0A6J7AJ64</accession>
<evidence type="ECO:0000313" key="5">
    <source>
        <dbReference type="EMBL" id="CAB4721828.1"/>
    </source>
</evidence>
<dbReference type="AlphaFoldDB" id="A0A6J7AJ64"/>
<evidence type="ECO:0000313" key="8">
    <source>
        <dbReference type="EMBL" id="CAB4862658.1"/>
    </source>
</evidence>
<dbReference type="InterPro" id="IPR036291">
    <property type="entry name" value="NAD(P)-bd_dom_sf"/>
</dbReference>
<reference evidence="7" key="1">
    <citation type="submission" date="2020-05" db="EMBL/GenBank/DDBJ databases">
        <authorList>
            <person name="Chiriac C."/>
            <person name="Salcher M."/>
            <person name="Ghai R."/>
            <person name="Kavagutti S V."/>
        </authorList>
    </citation>
    <scope>NUCLEOTIDE SEQUENCE</scope>
</reference>
<keyword evidence="2" id="KW-0560">Oxidoreductase</keyword>
<evidence type="ECO:0000313" key="11">
    <source>
        <dbReference type="EMBL" id="CAB5070254.1"/>
    </source>
</evidence>
<dbReference type="PANTHER" id="PTHR43639:SF1">
    <property type="entry name" value="SHORT-CHAIN DEHYDROGENASE_REDUCTASE FAMILY PROTEIN"/>
    <property type="match status" value="1"/>
</dbReference>
<dbReference type="EMBL" id="CAEZYM010000004">
    <property type="protein sequence ID" value="CAB4721828.1"/>
    <property type="molecule type" value="Genomic_DNA"/>
</dbReference>
<evidence type="ECO:0000256" key="1">
    <source>
        <dbReference type="ARBA" id="ARBA00006484"/>
    </source>
</evidence>
<dbReference type="InterPro" id="IPR020904">
    <property type="entry name" value="Sc_DH/Rdtase_CS"/>
</dbReference>
<evidence type="ECO:0000313" key="9">
    <source>
        <dbReference type="EMBL" id="CAB4942073.1"/>
    </source>
</evidence>
<dbReference type="PRINTS" id="PR00081">
    <property type="entry name" value="GDHRDH"/>
</dbReference>
<dbReference type="PANTHER" id="PTHR43639">
    <property type="entry name" value="OXIDOREDUCTASE, SHORT-CHAIN DEHYDROGENASE/REDUCTASE FAMILY (AFU_ORTHOLOGUE AFUA_5G02870)"/>
    <property type="match status" value="1"/>
</dbReference>
<dbReference type="EMBL" id="CAFBOC010000005">
    <property type="protein sequence ID" value="CAB4973631.1"/>
    <property type="molecule type" value="Genomic_DNA"/>
</dbReference>
<gene>
    <name evidence="4" type="ORF">UFOPK2510_00188</name>
    <name evidence="5" type="ORF">UFOPK2718_00548</name>
    <name evidence="6" type="ORF">UFOPK2936_00088</name>
    <name evidence="7" type="ORF">UFOPK3174_01406</name>
    <name evidence="8" type="ORF">UFOPK3328_00573</name>
    <name evidence="9" type="ORF">UFOPK3779_00608</name>
    <name evidence="10" type="ORF">UFOPK3913_00649</name>
    <name evidence="3" type="ORF">UFOPK4107_01007</name>
    <name evidence="11" type="ORF">UFOPK4403_00341</name>
</gene>
<dbReference type="PRINTS" id="PR00080">
    <property type="entry name" value="SDRFAMILY"/>
</dbReference>
<evidence type="ECO:0000313" key="3">
    <source>
        <dbReference type="EMBL" id="CAB4341009.1"/>
    </source>
</evidence>
<comment type="similarity">
    <text evidence="1">Belongs to the short-chain dehydrogenases/reductases (SDR) family.</text>
</comment>
<organism evidence="7">
    <name type="scientific">freshwater metagenome</name>
    <dbReference type="NCBI Taxonomy" id="449393"/>
    <lineage>
        <taxon>unclassified sequences</taxon>
        <taxon>metagenomes</taxon>
        <taxon>ecological metagenomes</taxon>
    </lineage>
</organism>
<evidence type="ECO:0000256" key="2">
    <source>
        <dbReference type="ARBA" id="ARBA00023002"/>
    </source>
</evidence>
<sequence length="237" mass="25086">MASEFEDKVVLITGASGTIGTALTQHFLDLGAIVYAQINTSDLEAKRNLHMIRVDFKHENAAAKIIESAIAVVGKIDFLINNAANQVVLPLDQSTAAAADEIFHTNVSIPAELIALASKAKVQACLNISSIEANIARPGHSIYGASKAALDSLTRSAGQELFPMRTLGLRLGLVGKAGIDEAWPEGVNAWKSSSVLSRYANATEVARVAEFLLSCANAWATGTTYDFDGGIATKANW</sequence>
<protein>
    <submittedName>
        <fullName evidence="7">Unannotated protein</fullName>
    </submittedName>
</protein>
<name>A0A6J7AJ64_9ZZZZ</name>
<dbReference type="EMBL" id="CAEZXO010000001">
    <property type="protein sequence ID" value="CAB4684540.1"/>
    <property type="molecule type" value="Genomic_DNA"/>
</dbReference>
<dbReference type="GO" id="GO:0016491">
    <property type="term" value="F:oxidoreductase activity"/>
    <property type="evidence" value="ECO:0007669"/>
    <property type="project" value="UniProtKB-KW"/>
</dbReference>
<evidence type="ECO:0000313" key="10">
    <source>
        <dbReference type="EMBL" id="CAB4973631.1"/>
    </source>
</evidence>
<evidence type="ECO:0000313" key="7">
    <source>
        <dbReference type="EMBL" id="CAB4832934.1"/>
    </source>
</evidence>
<dbReference type="EMBL" id="CAFABH010000035">
    <property type="protein sequence ID" value="CAB4832934.1"/>
    <property type="molecule type" value="Genomic_DNA"/>
</dbReference>
<dbReference type="EMBL" id="CAFBQX010000001">
    <property type="protein sequence ID" value="CAB5070254.1"/>
    <property type="molecule type" value="Genomic_DNA"/>
</dbReference>
<evidence type="ECO:0000313" key="4">
    <source>
        <dbReference type="EMBL" id="CAB4684540.1"/>
    </source>
</evidence>
<evidence type="ECO:0000313" key="6">
    <source>
        <dbReference type="EMBL" id="CAB4769369.1"/>
    </source>
</evidence>
<dbReference type="SUPFAM" id="SSF51735">
    <property type="entry name" value="NAD(P)-binding Rossmann-fold domains"/>
    <property type="match status" value="1"/>
</dbReference>
<dbReference type="EMBL" id="CAEZZW010000001">
    <property type="protein sequence ID" value="CAB4769369.1"/>
    <property type="molecule type" value="Genomic_DNA"/>
</dbReference>
<dbReference type="EMBL" id="CAFBLD010000003">
    <property type="protein sequence ID" value="CAB4862658.1"/>
    <property type="molecule type" value="Genomic_DNA"/>
</dbReference>
<dbReference type="InterPro" id="IPR002347">
    <property type="entry name" value="SDR_fam"/>
</dbReference>
<dbReference type="EMBL" id="CAESAE010000005">
    <property type="protein sequence ID" value="CAB4341009.1"/>
    <property type="molecule type" value="Genomic_DNA"/>
</dbReference>
<dbReference type="EMBL" id="CAFBNH010000003">
    <property type="protein sequence ID" value="CAB4942073.1"/>
    <property type="molecule type" value="Genomic_DNA"/>
</dbReference>
<dbReference type="Pfam" id="PF13561">
    <property type="entry name" value="adh_short_C2"/>
    <property type="match status" value="1"/>
</dbReference>
<dbReference type="PROSITE" id="PS00061">
    <property type="entry name" value="ADH_SHORT"/>
    <property type="match status" value="1"/>
</dbReference>
<dbReference type="Gene3D" id="3.40.50.720">
    <property type="entry name" value="NAD(P)-binding Rossmann-like Domain"/>
    <property type="match status" value="1"/>
</dbReference>
<proteinExistence type="inferred from homology"/>